<dbReference type="Pfam" id="PF17048">
    <property type="entry name" value="Ceramidse_alk_C"/>
    <property type="match status" value="2"/>
</dbReference>
<dbReference type="GO" id="GO:0005576">
    <property type="term" value="C:extracellular region"/>
    <property type="evidence" value="ECO:0007669"/>
    <property type="project" value="TreeGrafter"/>
</dbReference>
<evidence type="ECO:0000259" key="8">
    <source>
        <dbReference type="Pfam" id="PF17048"/>
    </source>
</evidence>
<gene>
    <name evidence="9" type="ORF">ONB1V03_LOCUS5843</name>
</gene>
<proteinExistence type="inferred from homology"/>
<dbReference type="PANTHER" id="PTHR12670">
    <property type="entry name" value="CERAMIDASE"/>
    <property type="match status" value="1"/>
</dbReference>
<dbReference type="GO" id="GO:0016020">
    <property type="term" value="C:membrane"/>
    <property type="evidence" value="ECO:0007669"/>
    <property type="project" value="GOC"/>
</dbReference>
<dbReference type="GO" id="GO:0046872">
    <property type="term" value="F:metal ion binding"/>
    <property type="evidence" value="ECO:0007669"/>
    <property type="project" value="UniProtKB-KW"/>
</dbReference>
<dbReference type="PROSITE" id="PS51257">
    <property type="entry name" value="PROKAR_LIPOPROTEIN"/>
    <property type="match status" value="1"/>
</dbReference>
<dbReference type="Pfam" id="PF04734">
    <property type="entry name" value="Ceramidase_alk"/>
    <property type="match status" value="3"/>
</dbReference>
<dbReference type="InterPro" id="IPR031329">
    <property type="entry name" value="NEUT/ALK_ceramidase_N"/>
</dbReference>
<evidence type="ECO:0000256" key="3">
    <source>
        <dbReference type="ARBA" id="ARBA00019235"/>
    </source>
</evidence>
<sequence length="1366" mass="151333">MKILMLGICLFIIGCTQTAPVPDDQYQIGTGIADITGPAAEINMMGYAKLGQDTSGIHLRLFSRAVIIVDNTGNRILYITADLQGIAQIIKMEVVKALEAKYKDLYHHENVLISATHTHSGPGGFFQYLLYIFTTEGFIKDSYQDIVDGIMKSIDMAHNNLKPGYIYWNEGELTDSSVNRSPAAYDNNPKEEKDKYKYNTDKIMNSMKFTDLNGEPLALVNWHAVHCVSMNNSNTLISSDNKGYASLLFESEINKGLPGKGPFIAIFSQANEGDSTPNTAGPRCIDTGLPCDLVHSTCGGKNEKCIAFGPGKDMFESTQIIAQKQYQKAKELFVSTSQTKLKGSIEYIYQNIDMSDYEVVLSANQTVKTCKPALGFSFGAGTTDGEGATMFKQGTHSGEEPKFWDFIRNLITTPTKQITDCQAPKAILLPVGEMTFPYQWAPNLMPTQLLRIGNVVIAGLPGEFTTMSGRRMRDAITKAFADNGQEVKVTLTGLANTYSNYIATYEEYQVQRYEGGSTMYGPHTLQAYIQQFTYLANNMAKQTRVAPGPVFPNLLKDEITVKPGVVLDEPKIGHKFGDVLTNPKDTYHTGSEVMVTFVGAHPRNNAKLQSTYLTVEKQNGDKWDVIATDANWETKFHWRRTNAVLGYSEVDVIWSIAANTPSGNYRIQYFGDHKNLLGHITPFTATSNTFQVFMLGICLFTIGCIQTVPVPDDQYQIGTGIADITGPAAEINMMGYAKLGQDTSGIHLRLFSRAVIIVDNTGNRILYITADLQGIADIIKIEVLNALEAKYKDLYHHENVLISAIHTHSGPGGFYQYLLYSVTTEEVPPLMISGYIYWNEGELTDSSVNRSPVAYDNNPKEEKDKYKYNTDKTMNSMKFTDLNGEPLALVNWHPVHCVSMNNSNTLISSDNKGYASLLFEADYNKGQLPGKGPFIAIFSQANEGDSTPNTAGPRCIDTGLPCDYVSSTCGGNNEKCIAFGPGKDMFESTQIIAQKQYQKAKELFVSTNQTKLKGRIEYIYQNIDMSDYEVVLSANQTVKTCKAALGYSFGAGTTDGEGATFFKQGTREGQESVFWDLVRDVITTPSKEMTECQAPKAILLAVGEMNLPYQWTPDLMATQLFRIGDVVIAGFPGELTTMSGRRLRDAITKAFADNGQEVKVTLTGLANTYSHYIATYEEYQVQRYEGGSTLYGPHTLQAYIQQYVYLANNMAKQTRVAPGPVFPNLLKKEITVKPGVIADSPKIGHKFGDVLRNPNNTYHTGSEVNATFVGANPRNNPKLDLTYLTVERQNGNTTAWDVIATDANWETKFHWRRTNTLLGNSEVDVIWDIPANTPSGNYRIRYFGDNKNILGKITPFNATTNTFQVL</sequence>
<evidence type="ECO:0000256" key="5">
    <source>
        <dbReference type="PIRSR" id="PIRSR606823-2"/>
    </source>
</evidence>
<feature type="binding site" evidence="5">
    <location>
        <position position="463"/>
    </location>
    <ligand>
        <name>Zn(2+)</name>
        <dbReference type="ChEBI" id="CHEBI:29105"/>
    </ligand>
</feature>
<comment type="cofactor">
    <cofactor evidence="5">
        <name>Zn(2+)</name>
        <dbReference type="ChEBI" id="CHEBI:29105"/>
    </cofactor>
    <text evidence="5">Binds 1 zinc ion per subunit.</text>
</comment>
<feature type="domain" description="Neutral/alkaline non-lysosomal ceramidase C-terminal" evidence="8">
    <location>
        <begin position="534"/>
        <end position="692"/>
    </location>
</feature>
<feature type="domain" description="Neutral/alkaline non-lysosomal ceramidase N-terminal" evidence="7">
    <location>
        <begin position="715"/>
        <end position="824"/>
    </location>
</feature>
<keyword evidence="5" id="KW-0862">Zinc</keyword>
<dbReference type="InterPro" id="IPR038445">
    <property type="entry name" value="NCDase_C_sf"/>
</dbReference>
<feature type="binding site" evidence="5">
    <location>
        <position position="501"/>
    </location>
    <ligand>
        <name>Zn(2+)</name>
        <dbReference type="ChEBI" id="CHEBI:29105"/>
    </ligand>
</feature>
<dbReference type="Proteomes" id="UP000728032">
    <property type="component" value="Unassembled WGS sequence"/>
</dbReference>
<dbReference type="EMBL" id="OC917287">
    <property type="protein sequence ID" value="CAD7646660.1"/>
    <property type="molecule type" value="Genomic_DNA"/>
</dbReference>
<dbReference type="Gene3D" id="2.60.40.2300">
    <property type="entry name" value="Neutral/alkaline non-lysosomal ceramidase, C-terminal domain"/>
    <property type="match status" value="2"/>
</dbReference>
<feature type="signal peptide" evidence="6">
    <location>
        <begin position="1"/>
        <end position="18"/>
    </location>
</feature>
<reference evidence="9" key="1">
    <citation type="submission" date="2020-11" db="EMBL/GenBank/DDBJ databases">
        <authorList>
            <person name="Tran Van P."/>
        </authorList>
    </citation>
    <scope>NUCLEOTIDE SEQUENCE</scope>
</reference>
<feature type="domain" description="Neutral/alkaline non-lysosomal ceramidase N-terminal" evidence="7">
    <location>
        <begin position="833"/>
        <end position="1201"/>
    </location>
</feature>
<evidence type="ECO:0000313" key="10">
    <source>
        <dbReference type="Proteomes" id="UP000728032"/>
    </source>
</evidence>
<dbReference type="InterPro" id="IPR006823">
    <property type="entry name" value="Ceramidase_alk"/>
</dbReference>
<feature type="chain" id="PRO_5035593221" description="Neutral ceramidase" evidence="6">
    <location>
        <begin position="19"/>
        <end position="1366"/>
    </location>
</feature>
<evidence type="ECO:0000256" key="1">
    <source>
        <dbReference type="ARBA" id="ARBA00009835"/>
    </source>
</evidence>
<dbReference type="GO" id="GO:0017040">
    <property type="term" value="F:N-acylsphingosine amidohydrolase activity"/>
    <property type="evidence" value="ECO:0007669"/>
    <property type="project" value="UniProtKB-EC"/>
</dbReference>
<dbReference type="PANTHER" id="PTHR12670:SF1">
    <property type="entry name" value="NEUTRAL CERAMIDASE"/>
    <property type="match status" value="1"/>
</dbReference>
<protein>
    <recommendedName>
        <fullName evidence="3">Neutral ceramidase</fullName>
        <ecNumber evidence="2">3.5.1.23</ecNumber>
    </recommendedName>
</protein>
<name>A0A7R9QHY5_9ACAR</name>
<keyword evidence="5" id="KW-0479">Metal-binding</keyword>
<evidence type="ECO:0000313" key="9">
    <source>
        <dbReference type="EMBL" id="CAD7646660.1"/>
    </source>
</evidence>
<evidence type="ECO:0000256" key="4">
    <source>
        <dbReference type="ARBA" id="ARBA00022801"/>
    </source>
</evidence>
<organism evidence="9">
    <name type="scientific">Oppiella nova</name>
    <dbReference type="NCBI Taxonomy" id="334625"/>
    <lineage>
        <taxon>Eukaryota</taxon>
        <taxon>Metazoa</taxon>
        <taxon>Ecdysozoa</taxon>
        <taxon>Arthropoda</taxon>
        <taxon>Chelicerata</taxon>
        <taxon>Arachnida</taxon>
        <taxon>Acari</taxon>
        <taxon>Acariformes</taxon>
        <taxon>Sarcoptiformes</taxon>
        <taxon>Oribatida</taxon>
        <taxon>Brachypylina</taxon>
        <taxon>Oppioidea</taxon>
        <taxon>Oppiidae</taxon>
        <taxon>Oppiella</taxon>
    </lineage>
</organism>
<keyword evidence="6" id="KW-0732">Signal</keyword>
<dbReference type="InterPro" id="IPR031331">
    <property type="entry name" value="NEUT/ALK_ceramidase_C"/>
</dbReference>
<comment type="similarity">
    <text evidence="1">Belongs to the neutral ceramidase family.</text>
</comment>
<feature type="domain" description="Neutral/alkaline non-lysosomal ceramidase C-terminal" evidence="8">
    <location>
        <begin position="1206"/>
        <end position="1365"/>
    </location>
</feature>
<evidence type="ECO:0000256" key="2">
    <source>
        <dbReference type="ARBA" id="ARBA00011891"/>
    </source>
</evidence>
<dbReference type="OrthoDB" id="191371at2759"/>
<accession>A0A7R9QHY5</accession>
<feature type="binding site" evidence="5">
    <location>
        <position position="117"/>
    </location>
    <ligand>
        <name>Zn(2+)</name>
        <dbReference type="ChEBI" id="CHEBI:29105"/>
    </ligand>
</feature>
<evidence type="ECO:0000259" key="7">
    <source>
        <dbReference type="Pfam" id="PF04734"/>
    </source>
</evidence>
<feature type="domain" description="Neutral/alkaline non-lysosomal ceramidase N-terminal" evidence="7">
    <location>
        <begin position="26"/>
        <end position="530"/>
    </location>
</feature>
<evidence type="ECO:0000256" key="6">
    <source>
        <dbReference type="SAM" id="SignalP"/>
    </source>
</evidence>
<keyword evidence="10" id="KW-1185">Reference proteome</keyword>
<dbReference type="EC" id="3.5.1.23" evidence="2"/>
<dbReference type="GO" id="GO:0046514">
    <property type="term" value="P:ceramide catabolic process"/>
    <property type="evidence" value="ECO:0007669"/>
    <property type="project" value="InterPro"/>
</dbReference>
<dbReference type="GO" id="GO:0046512">
    <property type="term" value="P:sphingosine biosynthetic process"/>
    <property type="evidence" value="ECO:0007669"/>
    <property type="project" value="TreeGrafter"/>
</dbReference>
<dbReference type="GO" id="GO:0042759">
    <property type="term" value="P:long-chain fatty acid biosynthetic process"/>
    <property type="evidence" value="ECO:0007669"/>
    <property type="project" value="TreeGrafter"/>
</dbReference>
<dbReference type="EMBL" id="CAJPVJ010002462">
    <property type="protein sequence ID" value="CAG2166319.1"/>
    <property type="molecule type" value="Genomic_DNA"/>
</dbReference>
<feature type="binding site" evidence="5">
    <location>
        <position position="226"/>
    </location>
    <ligand>
        <name>Zn(2+)</name>
        <dbReference type="ChEBI" id="CHEBI:29105"/>
    </ligand>
</feature>
<keyword evidence="4" id="KW-0378">Hydrolase</keyword>